<proteinExistence type="inferred from homology"/>
<evidence type="ECO:0000256" key="1">
    <source>
        <dbReference type="ARBA" id="ARBA00004167"/>
    </source>
</evidence>
<dbReference type="EMBL" id="CM004466">
    <property type="protein sequence ID" value="OCU02603.1"/>
    <property type="molecule type" value="Genomic_DNA"/>
</dbReference>
<dbReference type="EC" id="2.4.1.17" evidence="3"/>
<evidence type="ECO:0000256" key="3">
    <source>
        <dbReference type="ARBA" id="ARBA00012544"/>
    </source>
</evidence>
<dbReference type="Pfam" id="PF00201">
    <property type="entry name" value="UDPGT"/>
    <property type="match status" value="1"/>
</dbReference>
<comment type="similarity">
    <text evidence="2">Belongs to the UDP-glycosyltransferase family.</text>
</comment>
<keyword evidence="8 12" id="KW-1133">Transmembrane helix</keyword>
<dbReference type="AlphaFoldDB" id="A0A974I5A7"/>
<keyword evidence="9 12" id="KW-0472">Membrane</keyword>
<dbReference type="PANTHER" id="PTHR48043:SF24">
    <property type="entry name" value="UDP-GLUCURONOSYLTRANSFERASE 3A2"/>
    <property type="match status" value="1"/>
</dbReference>
<protein>
    <recommendedName>
        <fullName evidence="3">glucuronosyltransferase</fullName>
        <ecNumber evidence="3">2.4.1.17</ecNumber>
    </recommendedName>
</protein>
<organism evidence="13 14">
    <name type="scientific">Xenopus laevis</name>
    <name type="common">African clawed frog</name>
    <dbReference type="NCBI Taxonomy" id="8355"/>
    <lineage>
        <taxon>Eukaryota</taxon>
        <taxon>Metazoa</taxon>
        <taxon>Chordata</taxon>
        <taxon>Craniata</taxon>
        <taxon>Vertebrata</taxon>
        <taxon>Euteleostomi</taxon>
        <taxon>Amphibia</taxon>
        <taxon>Batrachia</taxon>
        <taxon>Anura</taxon>
        <taxon>Pipoidea</taxon>
        <taxon>Pipidae</taxon>
        <taxon>Xenopodinae</taxon>
        <taxon>Xenopus</taxon>
        <taxon>Xenopus</taxon>
    </lineage>
</organism>
<keyword evidence="6 12" id="KW-0812">Transmembrane</keyword>
<dbReference type="OMA" id="VICDASR"/>
<dbReference type="GO" id="GO:0043541">
    <property type="term" value="C:UDP-N-acetylglucosamine transferase complex"/>
    <property type="evidence" value="ECO:0007669"/>
    <property type="project" value="TreeGrafter"/>
</dbReference>
<reference evidence="14" key="1">
    <citation type="journal article" date="2016" name="Nature">
        <title>Genome evolution in the allotetraploid frog Xenopus laevis.</title>
        <authorList>
            <person name="Session A.M."/>
            <person name="Uno Y."/>
            <person name="Kwon T."/>
            <person name="Chapman J.A."/>
            <person name="Toyoda A."/>
            <person name="Takahashi S."/>
            <person name="Fukui A."/>
            <person name="Hikosaka A."/>
            <person name="Suzuki A."/>
            <person name="Kondo M."/>
            <person name="van Heeringen S.J."/>
            <person name="Quigley I."/>
            <person name="Heinz S."/>
            <person name="Ogino H."/>
            <person name="Ochi H."/>
            <person name="Hellsten U."/>
            <person name="Lyons J.B."/>
            <person name="Simakov O."/>
            <person name="Putnam N."/>
            <person name="Stites J."/>
            <person name="Kuroki Y."/>
            <person name="Tanaka T."/>
            <person name="Michiue T."/>
            <person name="Watanabe M."/>
            <person name="Bogdanovic O."/>
            <person name="Lister R."/>
            <person name="Georgiou G."/>
            <person name="Paranjpe S.S."/>
            <person name="van Kruijsbergen I."/>
            <person name="Shu S."/>
            <person name="Carlson J."/>
            <person name="Kinoshita T."/>
            <person name="Ohta Y."/>
            <person name="Mawaribuchi S."/>
            <person name="Jenkins J."/>
            <person name="Grimwood J."/>
            <person name="Schmutz J."/>
            <person name="Mitros T."/>
            <person name="Mozaffari S.V."/>
            <person name="Suzuki Y."/>
            <person name="Haramoto Y."/>
            <person name="Yamamoto T.S."/>
            <person name="Takagi C."/>
            <person name="Heald R."/>
            <person name="Miller K."/>
            <person name="Haudenschild C."/>
            <person name="Kitzman J."/>
            <person name="Nakayama T."/>
            <person name="Izutsu Y."/>
            <person name="Robert J."/>
            <person name="Fortriede J."/>
            <person name="Burns K."/>
            <person name="Lotay V."/>
            <person name="Karimi K."/>
            <person name="Yasuoka Y."/>
            <person name="Dichmann D.S."/>
            <person name="Flajnik M.F."/>
            <person name="Houston D.W."/>
            <person name="Shendure J."/>
            <person name="DuPasquier L."/>
            <person name="Vize P.D."/>
            <person name="Zorn A.M."/>
            <person name="Ito M."/>
            <person name="Marcotte E.M."/>
            <person name="Wallingford J.B."/>
            <person name="Ito Y."/>
            <person name="Asashima M."/>
            <person name="Ueno N."/>
            <person name="Matsuda Y."/>
            <person name="Veenstra G.J."/>
            <person name="Fujiyama A."/>
            <person name="Harland R.M."/>
            <person name="Taira M."/>
            <person name="Rokhsar D.S."/>
        </authorList>
    </citation>
    <scope>NUCLEOTIDE SEQUENCE [LARGE SCALE GENOMIC DNA]</scope>
    <source>
        <strain evidence="14">J</strain>
    </source>
</reference>
<evidence type="ECO:0000256" key="12">
    <source>
        <dbReference type="SAM" id="Phobius"/>
    </source>
</evidence>
<dbReference type="PANTHER" id="PTHR48043">
    <property type="entry name" value="EG:EG0003.4 PROTEIN-RELATED"/>
    <property type="match status" value="1"/>
</dbReference>
<keyword evidence="10" id="KW-0325">Glycoprotein</keyword>
<sequence>MNHLSRQCKMIFNQTSIVNLLKEEKYDLAVVDSFNPCSFLVPEKLGIPFIAVTHPFGFRSSWHSGISSQLSYVPVYQSQLTDHMDFFERVKNVFMYIASAVFERKIHSLFDDVIEDHFTEGSRPSLEELYKKTALWVYITDFTIEFPHPLFPHVLCIGGLLTKPAKPVSQEAIYHGVPMVAIPLFGDQFDNAVRIKVKNLGIFFPLDQLKAEKLAGAIRHITGDESYRKSIKSLSLIQRSQPFPKDQQIVRWLEHIVTVGGTNHLLPYSYQQPLYQQYLLDVILFVCVCVIGACYLTVKLLRLFIQALCSVGKLKQN</sequence>
<evidence type="ECO:0000256" key="11">
    <source>
        <dbReference type="ARBA" id="ARBA00047475"/>
    </source>
</evidence>
<dbReference type="Proteomes" id="UP000694892">
    <property type="component" value="Chromosome 1L"/>
</dbReference>
<keyword evidence="4" id="KW-0328">Glycosyltransferase</keyword>
<evidence type="ECO:0000256" key="6">
    <source>
        <dbReference type="ARBA" id="ARBA00022692"/>
    </source>
</evidence>
<keyword evidence="5" id="KW-0808">Transferase</keyword>
<dbReference type="GO" id="GO:0015020">
    <property type="term" value="F:glucuronosyltransferase activity"/>
    <property type="evidence" value="ECO:0007669"/>
    <property type="project" value="UniProtKB-EC"/>
</dbReference>
<evidence type="ECO:0000256" key="7">
    <source>
        <dbReference type="ARBA" id="ARBA00022729"/>
    </source>
</evidence>
<evidence type="ECO:0000256" key="5">
    <source>
        <dbReference type="ARBA" id="ARBA00022679"/>
    </source>
</evidence>
<dbReference type="SUPFAM" id="SSF53756">
    <property type="entry name" value="UDP-Glycosyltransferase/glycogen phosphorylase"/>
    <property type="match status" value="1"/>
</dbReference>
<accession>A0A974I5A7</accession>
<dbReference type="Gene3D" id="3.40.50.2000">
    <property type="entry name" value="Glycogen Phosphorylase B"/>
    <property type="match status" value="1"/>
</dbReference>
<gene>
    <name evidence="13" type="ORF">XELAEV_18008365mg</name>
</gene>
<evidence type="ECO:0000256" key="4">
    <source>
        <dbReference type="ARBA" id="ARBA00022676"/>
    </source>
</evidence>
<feature type="transmembrane region" description="Helical" evidence="12">
    <location>
        <begin position="278"/>
        <end position="298"/>
    </location>
</feature>
<comment type="subcellular location">
    <subcellularLocation>
        <location evidence="1">Membrane</location>
        <topology evidence="1">Single-pass membrane protein</topology>
    </subcellularLocation>
</comment>
<evidence type="ECO:0000256" key="9">
    <source>
        <dbReference type="ARBA" id="ARBA00023136"/>
    </source>
</evidence>
<evidence type="ECO:0000313" key="13">
    <source>
        <dbReference type="EMBL" id="OCU02603.1"/>
    </source>
</evidence>
<evidence type="ECO:0000313" key="14">
    <source>
        <dbReference type="Proteomes" id="UP000694892"/>
    </source>
</evidence>
<keyword evidence="7" id="KW-0732">Signal</keyword>
<evidence type="ECO:0000256" key="8">
    <source>
        <dbReference type="ARBA" id="ARBA00022989"/>
    </source>
</evidence>
<evidence type="ECO:0000256" key="10">
    <source>
        <dbReference type="ARBA" id="ARBA00023180"/>
    </source>
</evidence>
<dbReference type="InterPro" id="IPR002213">
    <property type="entry name" value="UDP_glucos_trans"/>
</dbReference>
<name>A0A974I5A7_XENLA</name>
<dbReference type="InterPro" id="IPR050271">
    <property type="entry name" value="UDP-glycosyltransferase"/>
</dbReference>
<evidence type="ECO:0000256" key="2">
    <source>
        <dbReference type="ARBA" id="ARBA00009995"/>
    </source>
</evidence>
<comment type="catalytic activity">
    <reaction evidence="11">
        <text>glucuronate acceptor + UDP-alpha-D-glucuronate = acceptor beta-D-glucuronoside + UDP + H(+)</text>
        <dbReference type="Rhea" id="RHEA:21032"/>
        <dbReference type="ChEBI" id="CHEBI:15378"/>
        <dbReference type="ChEBI" id="CHEBI:58052"/>
        <dbReference type="ChEBI" id="CHEBI:58223"/>
        <dbReference type="ChEBI" id="CHEBI:132367"/>
        <dbReference type="ChEBI" id="CHEBI:132368"/>
        <dbReference type="EC" id="2.4.1.17"/>
    </reaction>
</comment>